<keyword evidence="4" id="KW-1185">Reference proteome</keyword>
<reference evidence="2 4" key="2">
    <citation type="journal article" date="2014" name="BMC Genomics">
        <title>An improved genome release (version Mt4.0) for the model legume Medicago truncatula.</title>
        <authorList>
            <person name="Tang H."/>
            <person name="Krishnakumar V."/>
            <person name="Bidwell S."/>
            <person name="Rosen B."/>
            <person name="Chan A."/>
            <person name="Zhou S."/>
            <person name="Gentzbittel L."/>
            <person name="Childs K.L."/>
            <person name="Yandell M."/>
            <person name="Gundlach H."/>
            <person name="Mayer K.F."/>
            <person name="Schwartz D.C."/>
            <person name="Town C.D."/>
        </authorList>
    </citation>
    <scope>GENOME REANNOTATION</scope>
    <source>
        <strain evidence="3 4">cv. Jemalong A17</strain>
    </source>
</reference>
<dbReference type="InterPro" id="IPR032675">
    <property type="entry name" value="LRR_dom_sf"/>
</dbReference>
<gene>
    <name evidence="2" type="ordered locus">MTR_3g022590</name>
</gene>
<dbReference type="PANTHER" id="PTHR47186">
    <property type="entry name" value="LEUCINE-RICH REPEAT-CONTAINING PROTEIN 57"/>
    <property type="match status" value="1"/>
</dbReference>
<dbReference type="Proteomes" id="UP000002051">
    <property type="component" value="Chromosome 3"/>
</dbReference>
<dbReference type="EMBL" id="CM001219">
    <property type="protein sequence ID" value="AES69111.2"/>
    <property type="molecule type" value="Genomic_DNA"/>
</dbReference>
<feature type="domain" description="R13L1/DRL21-like LRR repeat region" evidence="1">
    <location>
        <begin position="61"/>
        <end position="190"/>
    </location>
</feature>
<dbReference type="PANTHER" id="PTHR47186:SF3">
    <property type="entry name" value="OS09G0267800 PROTEIN"/>
    <property type="match status" value="1"/>
</dbReference>
<organism evidence="2 4">
    <name type="scientific">Medicago truncatula</name>
    <name type="common">Barrel medic</name>
    <name type="synonym">Medicago tribuloides</name>
    <dbReference type="NCBI Taxonomy" id="3880"/>
    <lineage>
        <taxon>Eukaryota</taxon>
        <taxon>Viridiplantae</taxon>
        <taxon>Streptophyta</taxon>
        <taxon>Embryophyta</taxon>
        <taxon>Tracheophyta</taxon>
        <taxon>Spermatophyta</taxon>
        <taxon>Magnoliopsida</taxon>
        <taxon>eudicotyledons</taxon>
        <taxon>Gunneridae</taxon>
        <taxon>Pentapetalae</taxon>
        <taxon>rosids</taxon>
        <taxon>fabids</taxon>
        <taxon>Fabales</taxon>
        <taxon>Fabaceae</taxon>
        <taxon>Papilionoideae</taxon>
        <taxon>50 kb inversion clade</taxon>
        <taxon>NPAAA clade</taxon>
        <taxon>Hologalegina</taxon>
        <taxon>IRL clade</taxon>
        <taxon>Trifolieae</taxon>
        <taxon>Medicago</taxon>
    </lineage>
</organism>
<dbReference type="Pfam" id="PF25019">
    <property type="entry name" value="LRR_R13L1-DRL21"/>
    <property type="match status" value="1"/>
</dbReference>
<reference evidence="2 4" key="1">
    <citation type="journal article" date="2011" name="Nature">
        <title>The Medicago genome provides insight into the evolution of rhizobial symbioses.</title>
        <authorList>
            <person name="Young N.D."/>
            <person name="Debelle F."/>
            <person name="Oldroyd G.E."/>
            <person name="Geurts R."/>
            <person name="Cannon S.B."/>
            <person name="Udvardi M.K."/>
            <person name="Benedito V.A."/>
            <person name="Mayer K.F."/>
            <person name="Gouzy J."/>
            <person name="Schoof H."/>
            <person name="Van de Peer Y."/>
            <person name="Proost S."/>
            <person name="Cook D.R."/>
            <person name="Meyers B.C."/>
            <person name="Spannagl M."/>
            <person name="Cheung F."/>
            <person name="De Mita S."/>
            <person name="Krishnakumar V."/>
            <person name="Gundlach H."/>
            <person name="Zhou S."/>
            <person name="Mudge J."/>
            <person name="Bharti A.K."/>
            <person name="Murray J.D."/>
            <person name="Naoumkina M.A."/>
            <person name="Rosen B."/>
            <person name="Silverstein K.A."/>
            <person name="Tang H."/>
            <person name="Rombauts S."/>
            <person name="Zhao P.X."/>
            <person name="Zhou P."/>
            <person name="Barbe V."/>
            <person name="Bardou P."/>
            <person name="Bechner M."/>
            <person name="Bellec A."/>
            <person name="Berger A."/>
            <person name="Berges H."/>
            <person name="Bidwell S."/>
            <person name="Bisseling T."/>
            <person name="Choisne N."/>
            <person name="Couloux A."/>
            <person name="Denny R."/>
            <person name="Deshpande S."/>
            <person name="Dai X."/>
            <person name="Doyle J.J."/>
            <person name="Dudez A.M."/>
            <person name="Farmer A.D."/>
            <person name="Fouteau S."/>
            <person name="Franken C."/>
            <person name="Gibelin C."/>
            <person name="Gish J."/>
            <person name="Goldstein S."/>
            <person name="Gonzalez A.J."/>
            <person name="Green P.J."/>
            <person name="Hallab A."/>
            <person name="Hartog M."/>
            <person name="Hua A."/>
            <person name="Humphray S.J."/>
            <person name="Jeong D.H."/>
            <person name="Jing Y."/>
            <person name="Jocker A."/>
            <person name="Kenton S.M."/>
            <person name="Kim D.J."/>
            <person name="Klee K."/>
            <person name="Lai H."/>
            <person name="Lang C."/>
            <person name="Lin S."/>
            <person name="Macmil S.L."/>
            <person name="Magdelenat G."/>
            <person name="Matthews L."/>
            <person name="McCorrison J."/>
            <person name="Monaghan E.L."/>
            <person name="Mun J.H."/>
            <person name="Najar F.Z."/>
            <person name="Nicholson C."/>
            <person name="Noirot C."/>
            <person name="O'Bleness M."/>
            <person name="Paule C.R."/>
            <person name="Poulain J."/>
            <person name="Prion F."/>
            <person name="Qin B."/>
            <person name="Qu C."/>
            <person name="Retzel E.F."/>
            <person name="Riddle C."/>
            <person name="Sallet E."/>
            <person name="Samain S."/>
            <person name="Samson N."/>
            <person name="Sanders I."/>
            <person name="Saurat O."/>
            <person name="Scarpelli C."/>
            <person name="Schiex T."/>
            <person name="Segurens B."/>
            <person name="Severin A.J."/>
            <person name="Sherrier D.J."/>
            <person name="Shi R."/>
            <person name="Sims S."/>
            <person name="Singer S.R."/>
            <person name="Sinharoy S."/>
            <person name="Sterck L."/>
            <person name="Viollet A."/>
            <person name="Wang B.B."/>
            <person name="Wang K."/>
            <person name="Wang M."/>
            <person name="Wang X."/>
            <person name="Warfsmann J."/>
            <person name="Weissenbach J."/>
            <person name="White D.D."/>
            <person name="White J.D."/>
            <person name="Wiley G.B."/>
            <person name="Wincker P."/>
            <person name="Xing Y."/>
            <person name="Yang L."/>
            <person name="Yao Z."/>
            <person name="Ying F."/>
            <person name="Zhai J."/>
            <person name="Zhou L."/>
            <person name="Zuber A."/>
            <person name="Denarie J."/>
            <person name="Dixon R.A."/>
            <person name="May G.D."/>
            <person name="Schwartz D.C."/>
            <person name="Rogers J."/>
            <person name="Quetier F."/>
            <person name="Town C.D."/>
            <person name="Roe B.A."/>
        </authorList>
    </citation>
    <scope>NUCLEOTIDE SEQUENCE [LARGE SCALE GENOMIC DNA]</scope>
    <source>
        <strain evidence="2">A17</strain>
        <strain evidence="3 4">cv. Jemalong A17</strain>
    </source>
</reference>
<dbReference type="InterPro" id="IPR056789">
    <property type="entry name" value="LRR_R13L1-DRL21"/>
</dbReference>
<evidence type="ECO:0000313" key="2">
    <source>
        <dbReference type="EMBL" id="AES69111.2"/>
    </source>
</evidence>
<protein>
    <submittedName>
        <fullName evidence="2">LRR and NB-ARC domain disease resistance protein, putative</fullName>
    </submittedName>
</protein>
<accession>G7J1J7</accession>
<dbReference type="EnsemblPlants" id="AES69111">
    <property type="protein sequence ID" value="AES69111"/>
    <property type="gene ID" value="MTR_3g022590"/>
</dbReference>
<proteinExistence type="predicted"/>
<evidence type="ECO:0000313" key="4">
    <source>
        <dbReference type="Proteomes" id="UP000002051"/>
    </source>
</evidence>
<name>G7J1J7_MEDTR</name>
<sequence length="452" mass="52335">MANSMVQNSNNDDLPSNFSKLINLRHLELPYVTKIPKHIGKLENLRALPYFFVEKQKGYDLKELEKLNHLQGKIYIEGLGNVIDPTDAVTANLKDKKYLEELHMNFCDRIEEMDESIVESNVSVLEALQPNRNLKSLEVLKFEQLENWEEWLFIEEFPLLKELEIRNCPKLKRALPQHLPSLEKLKIVCCKELEASIPKGDNIIDLHLVGCESILVNELPTSLKKLVLWESRYIKFSLEQTFLNNTNLEELEFDFRGFVQCCSLDLLNISLRILSLKGWRSSSFPFALHLFTNLHSLYLSDCTELESFPRGGLPSHLRNLVIWNCPKLIASREEWGLFQLNSLTSLNIRDHDFENVESFPEENLLPPTLPTLQLNNCSNLRIMNYKGFLHLKSLKGLSIHNCPSLERLPEEGLRSSLSSLYVTDCPLIKQQYRRDEGERWHLMTLGHALLLA</sequence>
<accession>A0A0C3VCL7</accession>
<reference evidence="3" key="3">
    <citation type="submission" date="2015-04" db="UniProtKB">
        <authorList>
            <consortium name="EnsemblPlants"/>
        </authorList>
    </citation>
    <scope>IDENTIFICATION</scope>
    <source>
        <strain evidence="3">cv. Jemalong A17</strain>
    </source>
</reference>
<evidence type="ECO:0000313" key="3">
    <source>
        <dbReference type="EnsemblPlants" id="AES69111"/>
    </source>
</evidence>
<dbReference type="SUPFAM" id="SSF52047">
    <property type="entry name" value="RNI-like"/>
    <property type="match status" value="1"/>
</dbReference>
<evidence type="ECO:0000259" key="1">
    <source>
        <dbReference type="Pfam" id="PF25019"/>
    </source>
</evidence>
<dbReference type="STRING" id="3880.G7J1J7"/>
<dbReference type="Gene3D" id="3.80.10.10">
    <property type="entry name" value="Ribonuclease Inhibitor"/>
    <property type="match status" value="2"/>
</dbReference>
<dbReference type="HOGENOM" id="CLU_606052_0_0_1"/>
<dbReference type="AlphaFoldDB" id="G7J1J7"/>